<dbReference type="SUPFAM" id="SSF53271">
    <property type="entry name" value="PRTase-like"/>
    <property type="match status" value="1"/>
</dbReference>
<name>A0A948WY00_9GAMM</name>
<protein>
    <recommendedName>
        <fullName evidence="7 12">Adenine phosphoribosyltransferase</fullName>
        <shortName evidence="12">APRT</shortName>
        <ecNumber evidence="7 12">2.4.2.7</ecNumber>
    </recommendedName>
</protein>
<dbReference type="PANTHER" id="PTHR11776">
    <property type="entry name" value="ADENINE PHOSPHORIBOSYLTRANSFERASE"/>
    <property type="match status" value="1"/>
</dbReference>
<keyword evidence="8 12" id="KW-0963">Cytoplasm</keyword>
<evidence type="ECO:0000256" key="12">
    <source>
        <dbReference type="HAMAP-Rule" id="MF_00004"/>
    </source>
</evidence>
<evidence type="ECO:0000256" key="3">
    <source>
        <dbReference type="ARBA" id="ARBA00004496"/>
    </source>
</evidence>
<evidence type="ECO:0000313" key="14">
    <source>
        <dbReference type="EMBL" id="MBU3844330.1"/>
    </source>
</evidence>
<evidence type="ECO:0000256" key="5">
    <source>
        <dbReference type="ARBA" id="ARBA00008391"/>
    </source>
</evidence>
<accession>A0A948WY00</accession>
<keyword evidence="9 12" id="KW-0328">Glycosyltransferase</keyword>
<keyword evidence="11 12" id="KW-0660">Purine salvage</keyword>
<comment type="pathway">
    <text evidence="4 12">Purine metabolism; AMP biosynthesis via salvage pathway; AMP from adenine: step 1/1.</text>
</comment>
<keyword evidence="10 12" id="KW-0808">Transferase</keyword>
<dbReference type="GO" id="GO:0006168">
    <property type="term" value="P:adenine salvage"/>
    <property type="evidence" value="ECO:0007669"/>
    <property type="project" value="InterPro"/>
</dbReference>
<dbReference type="GO" id="GO:0005829">
    <property type="term" value="C:cytosol"/>
    <property type="evidence" value="ECO:0007669"/>
    <property type="project" value="TreeGrafter"/>
</dbReference>
<dbReference type="FunFam" id="3.40.50.2020:FF:000004">
    <property type="entry name" value="Adenine phosphoribosyltransferase"/>
    <property type="match status" value="1"/>
</dbReference>
<organism evidence="14 15">
    <name type="scientific">Candidatus Anaerobiospirillum pullicola</name>
    <dbReference type="NCBI Taxonomy" id="2838451"/>
    <lineage>
        <taxon>Bacteria</taxon>
        <taxon>Pseudomonadati</taxon>
        <taxon>Pseudomonadota</taxon>
        <taxon>Gammaproteobacteria</taxon>
        <taxon>Aeromonadales</taxon>
        <taxon>Succinivibrionaceae</taxon>
        <taxon>Anaerobiospirillum</taxon>
    </lineage>
</organism>
<reference evidence="14" key="1">
    <citation type="journal article" date="2021" name="PeerJ">
        <title>Extensive microbial diversity within the chicken gut microbiome revealed by metagenomics and culture.</title>
        <authorList>
            <person name="Gilroy R."/>
            <person name="Ravi A."/>
            <person name="Getino M."/>
            <person name="Pursley I."/>
            <person name="Horton D.L."/>
            <person name="Alikhan N.F."/>
            <person name="Baker D."/>
            <person name="Gharbi K."/>
            <person name="Hall N."/>
            <person name="Watson M."/>
            <person name="Adriaenssens E.M."/>
            <person name="Foster-Nyarko E."/>
            <person name="Jarju S."/>
            <person name="Secka A."/>
            <person name="Antonio M."/>
            <person name="Oren A."/>
            <person name="Chaudhuri R.R."/>
            <person name="La Ragione R."/>
            <person name="Hildebrand F."/>
            <person name="Pallen M.J."/>
        </authorList>
    </citation>
    <scope>NUCLEOTIDE SEQUENCE</scope>
    <source>
        <strain evidence="14">378</strain>
    </source>
</reference>
<evidence type="ECO:0000256" key="1">
    <source>
        <dbReference type="ARBA" id="ARBA00000868"/>
    </source>
</evidence>
<comment type="subcellular location">
    <subcellularLocation>
        <location evidence="3 12">Cytoplasm</location>
    </subcellularLocation>
</comment>
<evidence type="ECO:0000256" key="9">
    <source>
        <dbReference type="ARBA" id="ARBA00022676"/>
    </source>
</evidence>
<dbReference type="NCBIfam" id="NF002636">
    <property type="entry name" value="PRK02304.1-5"/>
    <property type="match status" value="1"/>
</dbReference>
<evidence type="ECO:0000256" key="8">
    <source>
        <dbReference type="ARBA" id="ARBA00022490"/>
    </source>
</evidence>
<dbReference type="NCBIfam" id="NF002632">
    <property type="entry name" value="PRK02304.1-1"/>
    <property type="match status" value="1"/>
</dbReference>
<dbReference type="AlphaFoldDB" id="A0A948WY00"/>
<dbReference type="CDD" id="cd06223">
    <property type="entry name" value="PRTases_typeI"/>
    <property type="match status" value="1"/>
</dbReference>
<evidence type="ECO:0000256" key="6">
    <source>
        <dbReference type="ARBA" id="ARBA00011738"/>
    </source>
</evidence>
<dbReference type="EMBL" id="JAHLFE010000109">
    <property type="protein sequence ID" value="MBU3844330.1"/>
    <property type="molecule type" value="Genomic_DNA"/>
</dbReference>
<dbReference type="Proteomes" id="UP000733611">
    <property type="component" value="Unassembled WGS sequence"/>
</dbReference>
<dbReference type="Pfam" id="PF00156">
    <property type="entry name" value="Pribosyltran"/>
    <property type="match status" value="1"/>
</dbReference>
<dbReference type="HAMAP" id="MF_00004">
    <property type="entry name" value="Aden_phosphoribosyltr"/>
    <property type="match status" value="1"/>
</dbReference>
<dbReference type="GO" id="GO:0006166">
    <property type="term" value="P:purine ribonucleoside salvage"/>
    <property type="evidence" value="ECO:0007669"/>
    <property type="project" value="UniProtKB-UniRule"/>
</dbReference>
<comment type="function">
    <text evidence="2 12">Catalyzes a salvage reaction resulting in the formation of AMP, that is energically less costly than de novo synthesis.</text>
</comment>
<dbReference type="GO" id="GO:0044209">
    <property type="term" value="P:AMP salvage"/>
    <property type="evidence" value="ECO:0007669"/>
    <property type="project" value="UniProtKB-UniRule"/>
</dbReference>
<evidence type="ECO:0000256" key="10">
    <source>
        <dbReference type="ARBA" id="ARBA00022679"/>
    </source>
</evidence>
<dbReference type="PANTHER" id="PTHR11776:SF7">
    <property type="entry name" value="PHOSPHORIBOSYLTRANSFERASE DOMAIN-CONTAINING PROTEIN"/>
    <property type="match status" value="1"/>
</dbReference>
<dbReference type="EC" id="2.4.2.7" evidence="7 12"/>
<evidence type="ECO:0000313" key="15">
    <source>
        <dbReference type="Proteomes" id="UP000733611"/>
    </source>
</evidence>
<evidence type="ECO:0000256" key="2">
    <source>
        <dbReference type="ARBA" id="ARBA00003968"/>
    </source>
</evidence>
<proteinExistence type="inferred from homology"/>
<sequence length="191" mass="20902">MALAKDVLQNKEEQLNFLKSTITSIPDYPIKGILFRDITSLCENPQAFNLTCDLIAEAFKDEHIDKVVSGEARGFVFGAPVATKLGAGFVMIRKPHKLPREIISESYTLEYGTNELQMHKDSIKPGERVLCLDDLLATGGTAVAMCRLVQREGGIIVKAAFVIDLVDLGGCAKIKEECGVDCFSLLDFPGH</sequence>
<dbReference type="NCBIfam" id="NF002634">
    <property type="entry name" value="PRK02304.1-3"/>
    <property type="match status" value="1"/>
</dbReference>
<evidence type="ECO:0000259" key="13">
    <source>
        <dbReference type="Pfam" id="PF00156"/>
    </source>
</evidence>
<gene>
    <name evidence="12 14" type="primary">apt</name>
    <name evidence="14" type="ORF">H9847_05605</name>
</gene>
<feature type="domain" description="Phosphoribosyltransferase" evidence="13">
    <location>
        <begin position="40"/>
        <end position="183"/>
    </location>
</feature>
<dbReference type="InterPro" id="IPR029057">
    <property type="entry name" value="PRTase-like"/>
</dbReference>
<evidence type="ECO:0000256" key="7">
    <source>
        <dbReference type="ARBA" id="ARBA00011893"/>
    </source>
</evidence>
<evidence type="ECO:0000256" key="4">
    <source>
        <dbReference type="ARBA" id="ARBA00004659"/>
    </source>
</evidence>
<dbReference type="InterPro" id="IPR050120">
    <property type="entry name" value="Adenine_PRTase"/>
</dbReference>
<dbReference type="InterPro" id="IPR005764">
    <property type="entry name" value="Ade_phspho_trans"/>
</dbReference>
<comment type="subunit">
    <text evidence="6 12">Homodimer.</text>
</comment>
<comment type="catalytic activity">
    <reaction evidence="1 12">
        <text>AMP + diphosphate = 5-phospho-alpha-D-ribose 1-diphosphate + adenine</text>
        <dbReference type="Rhea" id="RHEA:16609"/>
        <dbReference type="ChEBI" id="CHEBI:16708"/>
        <dbReference type="ChEBI" id="CHEBI:33019"/>
        <dbReference type="ChEBI" id="CHEBI:58017"/>
        <dbReference type="ChEBI" id="CHEBI:456215"/>
        <dbReference type="EC" id="2.4.2.7"/>
    </reaction>
</comment>
<reference evidence="14" key="2">
    <citation type="submission" date="2021-04" db="EMBL/GenBank/DDBJ databases">
        <authorList>
            <person name="Gilroy R."/>
        </authorList>
    </citation>
    <scope>NUCLEOTIDE SEQUENCE</scope>
    <source>
        <strain evidence="14">378</strain>
    </source>
</reference>
<dbReference type="GO" id="GO:0003999">
    <property type="term" value="F:adenine phosphoribosyltransferase activity"/>
    <property type="evidence" value="ECO:0007669"/>
    <property type="project" value="UniProtKB-UniRule"/>
</dbReference>
<dbReference type="NCBIfam" id="TIGR01090">
    <property type="entry name" value="apt"/>
    <property type="match status" value="1"/>
</dbReference>
<comment type="caution">
    <text evidence="14">The sequence shown here is derived from an EMBL/GenBank/DDBJ whole genome shotgun (WGS) entry which is preliminary data.</text>
</comment>
<evidence type="ECO:0000256" key="11">
    <source>
        <dbReference type="ARBA" id="ARBA00022726"/>
    </source>
</evidence>
<dbReference type="Gene3D" id="3.40.50.2020">
    <property type="match status" value="1"/>
</dbReference>
<comment type="similarity">
    <text evidence="5 12">Belongs to the purine/pyrimidine phosphoribosyltransferase family.</text>
</comment>
<dbReference type="InterPro" id="IPR000836">
    <property type="entry name" value="PRTase_dom"/>
</dbReference>